<keyword evidence="3" id="KW-1185">Reference proteome</keyword>
<comment type="caution">
    <text evidence="2">The sequence shown here is derived from an EMBL/GenBank/DDBJ whole genome shotgun (WGS) entry which is preliminary data.</text>
</comment>
<proteinExistence type="predicted"/>
<evidence type="ECO:0000313" key="2">
    <source>
        <dbReference type="EMBL" id="CAH2241461.1"/>
    </source>
</evidence>
<name>A0A8S4RW67_9NEOP</name>
<protein>
    <submittedName>
        <fullName evidence="2">Jg15658 protein</fullName>
    </submittedName>
</protein>
<dbReference type="Proteomes" id="UP000838756">
    <property type="component" value="Unassembled WGS sequence"/>
</dbReference>
<reference evidence="2" key="1">
    <citation type="submission" date="2022-03" db="EMBL/GenBank/DDBJ databases">
        <authorList>
            <person name="Lindestad O."/>
        </authorList>
    </citation>
    <scope>NUCLEOTIDE SEQUENCE</scope>
</reference>
<dbReference type="EMBL" id="CAKXAJ010025576">
    <property type="protein sequence ID" value="CAH2241461.1"/>
    <property type="molecule type" value="Genomic_DNA"/>
</dbReference>
<gene>
    <name evidence="2" type="primary">jg15658</name>
    <name evidence="2" type="ORF">PAEG_LOCUS17898</name>
</gene>
<feature type="region of interest" description="Disordered" evidence="1">
    <location>
        <begin position="115"/>
        <end position="159"/>
    </location>
</feature>
<accession>A0A8S4RW67</accession>
<sequence length="159" mass="17324">MLSYRYSEKRWLPVSEIWTDCCSTVIPPILGYQSFVGKSAGCTTGRTVTLTSNGQRRYRCERISPVIINPRAKRGDYWQNFLGSTKNNSPHFPVAPLFLALAAVMVTAGQGVSRISGSDSAANHDDAVLVDQPGGQMSSNESPGAVGYKRHRIVDFGTP</sequence>
<dbReference type="AlphaFoldDB" id="A0A8S4RW67"/>
<evidence type="ECO:0000313" key="3">
    <source>
        <dbReference type="Proteomes" id="UP000838756"/>
    </source>
</evidence>
<organism evidence="2 3">
    <name type="scientific">Pararge aegeria aegeria</name>
    <dbReference type="NCBI Taxonomy" id="348720"/>
    <lineage>
        <taxon>Eukaryota</taxon>
        <taxon>Metazoa</taxon>
        <taxon>Ecdysozoa</taxon>
        <taxon>Arthropoda</taxon>
        <taxon>Hexapoda</taxon>
        <taxon>Insecta</taxon>
        <taxon>Pterygota</taxon>
        <taxon>Neoptera</taxon>
        <taxon>Endopterygota</taxon>
        <taxon>Lepidoptera</taxon>
        <taxon>Glossata</taxon>
        <taxon>Ditrysia</taxon>
        <taxon>Papilionoidea</taxon>
        <taxon>Nymphalidae</taxon>
        <taxon>Satyrinae</taxon>
        <taxon>Satyrini</taxon>
        <taxon>Parargina</taxon>
        <taxon>Pararge</taxon>
    </lineage>
</organism>
<evidence type="ECO:0000256" key="1">
    <source>
        <dbReference type="SAM" id="MobiDB-lite"/>
    </source>
</evidence>